<evidence type="ECO:0000313" key="7">
    <source>
        <dbReference type="Proteomes" id="UP001240447"/>
    </source>
</evidence>
<dbReference type="InterPro" id="IPR014818">
    <property type="entry name" value="Phage/plasmid_primase_P4_C"/>
</dbReference>
<dbReference type="PANTHER" id="PTHR35372:SF2">
    <property type="entry name" value="SF3 HELICASE DOMAIN-CONTAINING PROTEIN"/>
    <property type="match status" value="1"/>
</dbReference>
<dbReference type="Gene3D" id="3.40.50.300">
    <property type="entry name" value="P-loop containing nucleotide triphosphate hydrolases"/>
    <property type="match status" value="1"/>
</dbReference>
<dbReference type="InterPro" id="IPR014015">
    <property type="entry name" value="Helicase_SF3_DNA-vir"/>
</dbReference>
<sequence>MSKNTVLIPPALAEAVVFPLARLAKTPAVKWRQFSDPLPTGTQGYGVDCGRSGLVVVDLDCHEEDANGLDSWRALLDAHGGAIGDTFTVSTPNGGLHLYYRAPEGVQVRNSAGKLGPGIDVRGKGGYVVGPNSTIKTTAGLEAAYEVVREEVISDLPAWLLDLLTAKPANTPTQPPHEPLDDFPDNYARKALESAYYAVATSPSGQRNDTLNREAYGAAKAGAPIARVIADLSRAGLANGLTASEIAATVERAANEGAQAYVPRIRPDSATSPMEVGSSGNMEFQQFTKEYYLDLPLGERWASSKNGNLLYVMESSQWLRYDEDEGVWVQVKESSVREDAAHWLRKEYNSAVLCNKDAITRLAERCLNKSTADNTIYMGKLHLLVSSAKLDTHKDLLVVANGVVDLRTGTLRPFDRELLMTKRTPYPYDPAVKSAYWGKVLDALPSDAHDWLQVMTGQTLTGHQSASDVCLFLFGDGSNGKSTFLDILAASAGTYGDEPPQSTLMRKTGHSEDFGLIEFKGVRQALVEELPDERNLDVKAIKKLVGTKNLTARGMYRDYETFEVQATLWVSCNRLPNVSETDHGTWRRLLVVRFPYTYQATADDITEPTHKLADKKVKKYASTDPDTITACLAWRIEGAKRWYADRDLESHLPASVREASNVWRKRSDHIMAWSEETLVADPSSFALSMDLRDSFNLWLRNNGYPAWGAKLFLERFETSNFFTKGNLVYNSKATVAKNVHQSTWQGPDGEARIAGKQPAHILGVRFRNEYDDDRELTALVKESVDRTHTTLEDEDTPEFDAEELFDLEDEPAF</sequence>
<keyword evidence="2" id="KW-0378">Hydrolase</keyword>
<reference evidence="6 7" key="1">
    <citation type="submission" date="2023-07" db="EMBL/GenBank/DDBJ databases">
        <title>Sequencing the genomes of 1000 actinobacteria strains.</title>
        <authorList>
            <person name="Klenk H.-P."/>
        </authorList>
    </citation>
    <scope>NUCLEOTIDE SEQUENCE [LARGE SCALE GENOMIC DNA]</scope>
    <source>
        <strain evidence="6 7">GD13</strain>
    </source>
</reference>
<dbReference type="SMART" id="SM00943">
    <property type="entry name" value="Prim-Pol"/>
    <property type="match status" value="1"/>
</dbReference>
<dbReference type="Proteomes" id="UP001240447">
    <property type="component" value="Unassembled WGS sequence"/>
</dbReference>
<dbReference type="CDD" id="cd04859">
    <property type="entry name" value="Prim_Pol"/>
    <property type="match status" value="1"/>
</dbReference>
<dbReference type="InterPro" id="IPR051620">
    <property type="entry name" value="ORF904-like_C"/>
</dbReference>
<feature type="domain" description="SF3 helicase" evidence="5">
    <location>
        <begin position="447"/>
        <end position="607"/>
    </location>
</feature>
<dbReference type="Pfam" id="PF09250">
    <property type="entry name" value="Prim-Pol"/>
    <property type="match status" value="1"/>
</dbReference>
<dbReference type="EMBL" id="JAUSQM010000001">
    <property type="protein sequence ID" value="MDP9821064.1"/>
    <property type="molecule type" value="Genomic_DNA"/>
</dbReference>
<dbReference type="InterPro" id="IPR015330">
    <property type="entry name" value="DNA_primase/pol_bifunc_N"/>
</dbReference>
<comment type="caution">
    <text evidence="6">The sequence shown here is derived from an EMBL/GenBank/DDBJ whole genome shotgun (WGS) entry which is preliminary data.</text>
</comment>
<dbReference type="InterPro" id="IPR027417">
    <property type="entry name" value="P-loop_NTPase"/>
</dbReference>
<dbReference type="SUPFAM" id="SSF56747">
    <property type="entry name" value="Prim-pol domain"/>
    <property type="match status" value="1"/>
</dbReference>
<dbReference type="PROSITE" id="PS51206">
    <property type="entry name" value="SF3_HELICASE_1"/>
    <property type="match status" value="1"/>
</dbReference>
<dbReference type="PANTHER" id="PTHR35372">
    <property type="entry name" value="ATP BINDING PROTEIN-RELATED"/>
    <property type="match status" value="1"/>
</dbReference>
<dbReference type="InterPro" id="IPR006500">
    <property type="entry name" value="Helicase_put_C_phage/plasmid"/>
</dbReference>
<dbReference type="SMART" id="SM00885">
    <property type="entry name" value="D5_N"/>
    <property type="match status" value="1"/>
</dbReference>
<dbReference type="RefSeq" id="WP_181641717.1">
    <property type="nucleotide sequence ID" value="NZ_CCXJ01000176.1"/>
</dbReference>
<dbReference type="SUPFAM" id="SSF52540">
    <property type="entry name" value="P-loop containing nucleoside triphosphate hydrolases"/>
    <property type="match status" value="1"/>
</dbReference>
<evidence type="ECO:0000256" key="4">
    <source>
        <dbReference type="SAM" id="MobiDB-lite"/>
    </source>
</evidence>
<accession>A0ABT9NKX0</accession>
<dbReference type="Pfam" id="PF19263">
    <property type="entry name" value="DUF5906"/>
    <property type="match status" value="1"/>
</dbReference>
<keyword evidence="3" id="KW-0067">ATP-binding</keyword>
<name>A0ABT9NKX0_9ACTN</name>
<proteinExistence type="predicted"/>
<dbReference type="Pfam" id="PF08706">
    <property type="entry name" value="D5_N"/>
    <property type="match status" value="1"/>
</dbReference>
<dbReference type="InterPro" id="IPR045455">
    <property type="entry name" value="NrS-1_pol-like_helicase"/>
</dbReference>
<feature type="region of interest" description="Disordered" evidence="4">
    <location>
        <begin position="786"/>
        <end position="813"/>
    </location>
</feature>
<feature type="compositionally biased region" description="Acidic residues" evidence="4">
    <location>
        <begin position="792"/>
        <end position="813"/>
    </location>
</feature>
<dbReference type="NCBIfam" id="TIGR01613">
    <property type="entry name" value="primase_Cterm"/>
    <property type="match status" value="1"/>
</dbReference>
<evidence type="ECO:0000259" key="5">
    <source>
        <dbReference type="PROSITE" id="PS51206"/>
    </source>
</evidence>
<keyword evidence="1" id="KW-0547">Nucleotide-binding</keyword>
<organism evidence="6 7">
    <name type="scientific">Nocardioides massiliensis</name>
    <dbReference type="NCBI Taxonomy" id="1325935"/>
    <lineage>
        <taxon>Bacteria</taxon>
        <taxon>Bacillati</taxon>
        <taxon>Actinomycetota</taxon>
        <taxon>Actinomycetes</taxon>
        <taxon>Propionibacteriales</taxon>
        <taxon>Nocardioidaceae</taxon>
        <taxon>Nocardioides</taxon>
    </lineage>
</organism>
<evidence type="ECO:0000256" key="2">
    <source>
        <dbReference type="ARBA" id="ARBA00022801"/>
    </source>
</evidence>
<evidence type="ECO:0000256" key="3">
    <source>
        <dbReference type="ARBA" id="ARBA00022840"/>
    </source>
</evidence>
<protein>
    <submittedName>
        <fullName evidence="6">P4 family phage/plasmid primase-like protein</fullName>
    </submittedName>
</protein>
<evidence type="ECO:0000256" key="1">
    <source>
        <dbReference type="ARBA" id="ARBA00022741"/>
    </source>
</evidence>
<evidence type="ECO:0000313" key="6">
    <source>
        <dbReference type="EMBL" id="MDP9821064.1"/>
    </source>
</evidence>
<keyword evidence="7" id="KW-1185">Reference proteome</keyword>
<gene>
    <name evidence="6" type="ORF">J2S59_000873</name>
</gene>